<evidence type="ECO:0000313" key="2">
    <source>
        <dbReference type="Proteomes" id="UP000503349"/>
    </source>
</evidence>
<protein>
    <submittedName>
        <fullName evidence="1">Uncharacterized protein</fullName>
    </submittedName>
</protein>
<dbReference type="AlphaFoldDB" id="A0A6G1QX03"/>
<name>A0A6G1QX03_CHAAH</name>
<sequence length="59" mass="6867">MDPMDTGVKKWNRYQNCPSQKDSKTSTFCVKCKNYICRKHSYIMSIIWTTLKISENGAS</sequence>
<dbReference type="EMBL" id="CM015712">
    <property type="protein sequence ID" value="KAF3706833.1"/>
    <property type="molecule type" value="Genomic_DNA"/>
</dbReference>
<reference evidence="1 2" key="1">
    <citation type="submission" date="2019-02" db="EMBL/GenBank/DDBJ databases">
        <title>Opniocepnalus argus genome.</title>
        <authorList>
            <person name="Zhou C."/>
            <person name="Xiao S."/>
        </authorList>
    </citation>
    <scope>NUCLEOTIDE SEQUENCE [LARGE SCALE GENOMIC DNA]</scope>
    <source>
        <strain evidence="1">OARG1902GOOAL</strain>
        <tissue evidence="1">Muscle</tissue>
    </source>
</reference>
<reference evidence="2" key="2">
    <citation type="submission" date="2019-02" db="EMBL/GenBank/DDBJ databases">
        <title>Opniocepnalus argus Var Kimnra genome.</title>
        <authorList>
            <person name="Zhou C."/>
            <person name="Xiao S."/>
        </authorList>
    </citation>
    <scope>NUCLEOTIDE SEQUENCE [LARGE SCALE GENOMIC DNA]</scope>
</reference>
<accession>A0A6G1QX03</accession>
<evidence type="ECO:0000313" key="1">
    <source>
        <dbReference type="EMBL" id="KAF3706833.1"/>
    </source>
</evidence>
<proteinExistence type="predicted"/>
<keyword evidence="2" id="KW-1185">Reference proteome</keyword>
<dbReference type="Proteomes" id="UP000503349">
    <property type="component" value="Chromosome 1"/>
</dbReference>
<gene>
    <name evidence="1" type="ORF">EXN66_Car000003</name>
</gene>
<organism evidence="1 2">
    <name type="scientific">Channa argus</name>
    <name type="common">Northern snakehead</name>
    <name type="synonym">Ophicephalus argus</name>
    <dbReference type="NCBI Taxonomy" id="215402"/>
    <lineage>
        <taxon>Eukaryota</taxon>
        <taxon>Metazoa</taxon>
        <taxon>Chordata</taxon>
        <taxon>Craniata</taxon>
        <taxon>Vertebrata</taxon>
        <taxon>Euteleostomi</taxon>
        <taxon>Actinopterygii</taxon>
        <taxon>Neopterygii</taxon>
        <taxon>Teleostei</taxon>
        <taxon>Neoteleostei</taxon>
        <taxon>Acanthomorphata</taxon>
        <taxon>Anabantaria</taxon>
        <taxon>Anabantiformes</taxon>
        <taxon>Channoidei</taxon>
        <taxon>Channidae</taxon>
        <taxon>Channa</taxon>
    </lineage>
</organism>